<reference evidence="5 7" key="2">
    <citation type="submission" date="2022-01" db="EMBL/GenBank/DDBJ databases">
        <title>VMRC isolate genome collection.</title>
        <authorList>
            <person name="France M."/>
            <person name="Rutt L."/>
            <person name="Humphrys M."/>
            <person name="Ravel J."/>
        </authorList>
    </citation>
    <scope>NUCLEOTIDE SEQUENCE [LARGE SCALE GENOMIC DNA]</scope>
    <source>
        <strain evidence="5 7">C0172B4</strain>
    </source>
</reference>
<dbReference type="PANTHER" id="PTHR40038:SF1">
    <property type="entry name" value="MEMBRANE-ASSOCIATED PROTEIN TCAA"/>
    <property type="match status" value="1"/>
</dbReference>
<dbReference type="InterPro" id="IPR054529">
    <property type="entry name" value="TcaA_2nd"/>
</dbReference>
<accession>A0AAW5WYF4</accession>
<dbReference type="InterPro" id="IPR026870">
    <property type="entry name" value="Zinc_ribbon_dom"/>
</dbReference>
<evidence type="ECO:0000313" key="6">
    <source>
        <dbReference type="EMBL" id="MCZ9678331.1"/>
    </source>
</evidence>
<evidence type="ECO:0000256" key="1">
    <source>
        <dbReference type="SAM" id="Phobius"/>
    </source>
</evidence>
<dbReference type="EMBL" id="JAKHPW010000001">
    <property type="protein sequence ID" value="MCZ3621624.1"/>
    <property type="molecule type" value="Genomic_DNA"/>
</dbReference>
<dbReference type="AlphaFoldDB" id="A0AAW5WYF4"/>
<feature type="transmembrane region" description="Helical" evidence="1">
    <location>
        <begin position="81"/>
        <end position="100"/>
    </location>
</feature>
<dbReference type="Pfam" id="PF22813">
    <property type="entry name" value="TcaA_2nd"/>
    <property type="match status" value="1"/>
</dbReference>
<keyword evidence="1" id="KW-1133">Transmembrane helix</keyword>
<evidence type="ECO:0000313" key="8">
    <source>
        <dbReference type="Proteomes" id="UP001211566"/>
    </source>
</evidence>
<gene>
    <name evidence="5" type="ORF">L2772_01915</name>
    <name evidence="6" type="ORF">L2Z99_04440</name>
</gene>
<feature type="domain" description="Zinc-ribbon" evidence="2">
    <location>
        <begin position="5"/>
        <end position="27"/>
    </location>
</feature>
<evidence type="ECO:0000259" key="4">
    <source>
        <dbReference type="Pfam" id="PF22820"/>
    </source>
</evidence>
<dbReference type="PANTHER" id="PTHR40038">
    <property type="entry name" value="MEMBRANE-ASSOCIATED PROTEIN TCAA"/>
    <property type="match status" value="1"/>
</dbReference>
<protein>
    <submittedName>
        <fullName evidence="6">Zinc-ribbon domain-containing protein</fullName>
    </submittedName>
</protein>
<sequence>MNKKFCFNCGTEVKADADFCPNCGANLRKHDIKSNVDNTTPNSKPQSVQIPKVQPQKTQTVTGETVNAIHQAKPLDKKTKAIYAGTAVVAVAVLGGFFFGKSYYSKENQISRISELIKNPQKSGLSQYVIASNSDVKPTDAKLKPLQTYFHNNSTEANKFISSLNGNIASSNTGISLVEDGKYFFLFPKYKLSCPTYDANLYSNHKGTSVYVNGKSYGTLSGSNGDYSKKLSNLFVGEYKLNAKATISGRHLSASSQINLFSPKNVDLSIKTLTFTVNSVPNAAVYINDKKVGTLDSDGKKNFKEYPLTKNTELYVSFKSNGKTITSKITTALGDYAADGEVSGALSHDDGKYVLTPSWKGSISKSDAEDLLGKAFDKDELSSDLFIDGSDNSSYKELTKMFDQYDDNEKNLSYSTSVKIVSMMPAGNNDTNVVYEVKYSFTREDGDLNQVMHYSGAVIHKNGESDYQIKSIGGGKLISSNNDSDD</sequence>
<dbReference type="Proteomes" id="UP001211420">
    <property type="component" value="Unassembled WGS sequence"/>
</dbReference>
<organism evidence="6 8">
    <name type="scientific">Lactobacillus mulieris</name>
    <dbReference type="NCBI Taxonomy" id="2508708"/>
    <lineage>
        <taxon>Bacteria</taxon>
        <taxon>Bacillati</taxon>
        <taxon>Bacillota</taxon>
        <taxon>Bacilli</taxon>
        <taxon>Lactobacillales</taxon>
        <taxon>Lactobacillaceae</taxon>
        <taxon>Lactobacillus</taxon>
    </lineage>
</organism>
<feature type="domain" description="TcaA 4th" evidence="4">
    <location>
        <begin position="274"/>
        <end position="333"/>
    </location>
</feature>
<dbReference type="EMBL" id="JAKHEY010000004">
    <property type="protein sequence ID" value="MCZ9678331.1"/>
    <property type="molecule type" value="Genomic_DNA"/>
</dbReference>
<dbReference type="GO" id="GO:0005886">
    <property type="term" value="C:plasma membrane"/>
    <property type="evidence" value="ECO:0007669"/>
    <property type="project" value="UniProtKB-SubCell"/>
</dbReference>
<dbReference type="InterPro" id="IPR054530">
    <property type="entry name" value="TcaA_4th"/>
</dbReference>
<dbReference type="Proteomes" id="UP001211566">
    <property type="component" value="Unassembled WGS sequence"/>
</dbReference>
<evidence type="ECO:0000259" key="2">
    <source>
        <dbReference type="Pfam" id="PF13240"/>
    </source>
</evidence>
<evidence type="ECO:0000259" key="3">
    <source>
        <dbReference type="Pfam" id="PF22813"/>
    </source>
</evidence>
<proteinExistence type="predicted"/>
<dbReference type="RefSeq" id="WP_269254130.1">
    <property type="nucleotide sequence ID" value="NZ_JAKHEY010000004.1"/>
</dbReference>
<keyword evidence="1" id="KW-0812">Transmembrane</keyword>
<keyword evidence="7" id="KW-1185">Reference proteome</keyword>
<dbReference type="Pfam" id="PF13240">
    <property type="entry name" value="Zn_Ribbon_1"/>
    <property type="match status" value="1"/>
</dbReference>
<comment type="caution">
    <text evidence="6">The sequence shown here is derived from an EMBL/GenBank/DDBJ whole genome shotgun (WGS) entry which is preliminary data.</text>
</comment>
<dbReference type="Pfam" id="PF22820">
    <property type="entry name" value="TcaA_3rd_4th"/>
    <property type="match status" value="1"/>
</dbReference>
<reference evidence="6" key="1">
    <citation type="submission" date="2022-01" db="EMBL/GenBank/DDBJ databases">
        <title>STING isolate genome collection.</title>
        <authorList>
            <person name="France M."/>
            <person name="Rutt L."/>
            <person name="Humphrys M."/>
            <person name="Ravel J."/>
        </authorList>
    </citation>
    <scope>NUCLEOTIDE SEQUENCE</scope>
    <source>
        <strain evidence="6">C0081E5</strain>
    </source>
</reference>
<feature type="domain" description="TcaA second" evidence="3">
    <location>
        <begin position="106"/>
        <end position="193"/>
    </location>
</feature>
<evidence type="ECO:0000313" key="7">
    <source>
        <dbReference type="Proteomes" id="UP001211420"/>
    </source>
</evidence>
<keyword evidence="1" id="KW-0472">Membrane</keyword>
<name>A0AAW5WYF4_9LACO</name>
<evidence type="ECO:0000313" key="5">
    <source>
        <dbReference type="EMBL" id="MCZ3621624.1"/>
    </source>
</evidence>